<accession>A0A1V9EMG0</accession>
<dbReference type="OrthoDB" id="652634at2"/>
<dbReference type="EMBL" id="LVXG01000023">
    <property type="protein sequence ID" value="OQP47306.1"/>
    <property type="molecule type" value="Genomic_DNA"/>
</dbReference>
<gene>
    <name evidence="2" type="ORF">A4H97_07325</name>
</gene>
<dbReference type="Pfam" id="PF20408">
    <property type="entry name" value="Abhydrolase_11"/>
    <property type="match status" value="1"/>
</dbReference>
<dbReference type="PANTHER" id="PTHR13136:SF11">
    <property type="entry name" value="TESTIS-EXPRESSED PROTEIN 30"/>
    <property type="match status" value="1"/>
</dbReference>
<dbReference type="Proteomes" id="UP000192610">
    <property type="component" value="Unassembled WGS sequence"/>
</dbReference>
<dbReference type="RefSeq" id="WP_081201372.1">
    <property type="nucleotide sequence ID" value="NZ_FOCZ01000002.1"/>
</dbReference>
<dbReference type="AlphaFoldDB" id="A0A1V9EMG0"/>
<dbReference type="Gene3D" id="3.40.50.1820">
    <property type="entry name" value="alpha/beta hydrolase"/>
    <property type="match status" value="1"/>
</dbReference>
<dbReference type="SUPFAM" id="SSF53474">
    <property type="entry name" value="alpha/beta-Hydrolases"/>
    <property type="match status" value="1"/>
</dbReference>
<evidence type="ECO:0000259" key="1">
    <source>
        <dbReference type="Pfam" id="PF20408"/>
    </source>
</evidence>
<dbReference type="InterPro" id="IPR026555">
    <property type="entry name" value="NSL3/Tex30"/>
</dbReference>
<sequence>MSTKRITIPVSDTIGKVTAAYDVPANATCLLSLAHGAGAGMDHSFMVSLSEALSAADIGTMRFNFPFSENKKGRPDTPAVAHQTIEAAINKARDLFPDLPLFAAGKSFGGRMSSQYLSTHPEAEVTGIIFYGFPLHAAGKPSIDRAEHLKAVKVPMLFLQGTKDTLAQWDLIEEVCGSLKKAKLVKLEGADHSFKAGKQDTMSLLVKATSEWTSKILKK</sequence>
<protein>
    <recommendedName>
        <fullName evidence="1">KANL3/Tex30 alpha/beta hydrolase-like domain-containing protein</fullName>
    </recommendedName>
</protein>
<organism evidence="2 3">
    <name type="scientific">Niastella yeongjuensis</name>
    <dbReference type="NCBI Taxonomy" id="354355"/>
    <lineage>
        <taxon>Bacteria</taxon>
        <taxon>Pseudomonadati</taxon>
        <taxon>Bacteroidota</taxon>
        <taxon>Chitinophagia</taxon>
        <taxon>Chitinophagales</taxon>
        <taxon>Chitinophagaceae</taxon>
        <taxon>Niastella</taxon>
    </lineage>
</organism>
<comment type="caution">
    <text evidence="2">The sequence shown here is derived from an EMBL/GenBank/DDBJ whole genome shotgun (WGS) entry which is preliminary data.</text>
</comment>
<feature type="domain" description="KANL3/Tex30 alpha/beta hydrolase-like" evidence="1">
    <location>
        <begin position="31"/>
        <end position="203"/>
    </location>
</feature>
<dbReference type="InterPro" id="IPR029058">
    <property type="entry name" value="AB_hydrolase_fold"/>
</dbReference>
<evidence type="ECO:0000313" key="2">
    <source>
        <dbReference type="EMBL" id="OQP47306.1"/>
    </source>
</evidence>
<proteinExistence type="predicted"/>
<dbReference type="STRING" id="354355.SAMN05660816_01489"/>
<reference evidence="3" key="1">
    <citation type="submission" date="2016-04" db="EMBL/GenBank/DDBJ databases">
        <authorList>
            <person name="Chen L."/>
            <person name="Zhuang W."/>
            <person name="Wang G."/>
        </authorList>
    </citation>
    <scope>NUCLEOTIDE SEQUENCE [LARGE SCALE GENOMIC DNA]</scope>
    <source>
        <strain evidence="3">17621</strain>
    </source>
</reference>
<name>A0A1V9EMG0_9BACT</name>
<keyword evidence="3" id="KW-1185">Reference proteome</keyword>
<dbReference type="InterPro" id="IPR046879">
    <property type="entry name" value="KANL3/Tex30_Abhydrolase"/>
</dbReference>
<dbReference type="PANTHER" id="PTHR13136">
    <property type="entry name" value="TESTIS DEVELOPMENT PROTEIN PRTD"/>
    <property type="match status" value="1"/>
</dbReference>
<evidence type="ECO:0000313" key="3">
    <source>
        <dbReference type="Proteomes" id="UP000192610"/>
    </source>
</evidence>